<reference evidence="6 7" key="1">
    <citation type="submission" date="2018-08" db="EMBL/GenBank/DDBJ databases">
        <title>Aphanomyces genome sequencing and annotation.</title>
        <authorList>
            <person name="Minardi D."/>
            <person name="Oidtmann B."/>
            <person name="Van Der Giezen M."/>
            <person name="Studholme D.J."/>
        </authorList>
    </citation>
    <scope>NUCLEOTIDE SEQUENCE [LARGE SCALE GENOMIC DNA]</scope>
    <source>
        <strain evidence="2 7">D2</strain>
        <strain evidence="5 9">Da</strain>
        <strain evidence="1 6">Kv</strain>
        <strain evidence="3 8">Si</strain>
        <strain evidence="4 10">Sv</strain>
    </source>
</reference>
<proteinExistence type="predicted"/>
<organism evidence="1 6">
    <name type="scientific">Aphanomyces astaci</name>
    <name type="common">Crayfish plague agent</name>
    <dbReference type="NCBI Taxonomy" id="112090"/>
    <lineage>
        <taxon>Eukaryota</taxon>
        <taxon>Sar</taxon>
        <taxon>Stramenopiles</taxon>
        <taxon>Oomycota</taxon>
        <taxon>Saprolegniomycetes</taxon>
        <taxon>Saprolegniales</taxon>
        <taxon>Verrucalvaceae</taxon>
        <taxon>Aphanomyces</taxon>
    </lineage>
</organism>
<evidence type="ECO:0000313" key="1">
    <source>
        <dbReference type="EMBL" id="RHY18611.1"/>
    </source>
</evidence>
<evidence type="ECO:0000313" key="10">
    <source>
        <dbReference type="Proteomes" id="UP000285712"/>
    </source>
</evidence>
<dbReference type="VEuPathDB" id="FungiDB:H257_05586"/>
<evidence type="ECO:0000313" key="9">
    <source>
        <dbReference type="Proteomes" id="UP000285430"/>
    </source>
</evidence>
<dbReference type="EMBL" id="QUTB01007375">
    <property type="protein sequence ID" value="RHY46205.1"/>
    <property type="molecule type" value="Genomic_DNA"/>
</dbReference>
<dbReference type="EMBL" id="QUTG01004211">
    <property type="protein sequence ID" value="RHY88916.1"/>
    <property type="molecule type" value="Genomic_DNA"/>
</dbReference>
<dbReference type="Proteomes" id="UP000285712">
    <property type="component" value="Unassembled WGS sequence"/>
</dbReference>
<dbReference type="Proteomes" id="UP000285430">
    <property type="component" value="Unassembled WGS sequence"/>
</dbReference>
<evidence type="ECO:0000313" key="4">
    <source>
        <dbReference type="EMBL" id="RHY88916.1"/>
    </source>
</evidence>
<evidence type="ECO:0000313" key="8">
    <source>
        <dbReference type="Proteomes" id="UP000283543"/>
    </source>
</evidence>
<evidence type="ECO:0000313" key="6">
    <source>
        <dbReference type="Proteomes" id="UP000265427"/>
    </source>
</evidence>
<evidence type="ECO:0000313" key="5">
    <source>
        <dbReference type="EMBL" id="RHZ20315.1"/>
    </source>
</evidence>
<dbReference type="Proteomes" id="UP000283543">
    <property type="component" value="Unassembled WGS sequence"/>
</dbReference>
<gene>
    <name evidence="2" type="ORF">DYB30_013448</name>
    <name evidence="3" type="ORF">DYB34_006892</name>
    <name evidence="4" type="ORF">DYB35_008253</name>
    <name evidence="1" type="ORF">DYB36_010267</name>
    <name evidence="5" type="ORF">DYB37_012856</name>
</gene>
<evidence type="ECO:0000313" key="2">
    <source>
        <dbReference type="EMBL" id="RHY40290.1"/>
    </source>
</evidence>
<dbReference type="Proteomes" id="UP000266643">
    <property type="component" value="Unassembled WGS sequence"/>
</dbReference>
<sequence length="88" mass="10012">MLGNCGSIAQRSDEEIEAIIKAVPQEDRLTLRSLEYHSGIPNTPIMWHMAATKKPKACSSHVKPFLTGINKTERLWFAMNWVKMETLL</sequence>
<accession>A0A397BHY4</accession>
<dbReference type="EMBL" id="QUTH01003304">
    <property type="protein sequence ID" value="RHZ20315.1"/>
    <property type="molecule type" value="Genomic_DNA"/>
</dbReference>
<dbReference type="Proteomes" id="UP000265427">
    <property type="component" value="Unassembled WGS sequence"/>
</dbReference>
<dbReference type="AlphaFoldDB" id="A0A397BHY4"/>
<name>A0A397BHY4_APHAT</name>
<evidence type="ECO:0000313" key="3">
    <source>
        <dbReference type="EMBL" id="RHY46205.1"/>
    </source>
</evidence>
<evidence type="ECO:0000313" key="7">
    <source>
        <dbReference type="Proteomes" id="UP000266643"/>
    </source>
</evidence>
<dbReference type="EMBL" id="QUSZ01003392">
    <property type="protein sequence ID" value="RHY18611.1"/>
    <property type="molecule type" value="Genomic_DNA"/>
</dbReference>
<protein>
    <submittedName>
        <fullName evidence="1">Uncharacterized protein</fullName>
    </submittedName>
</protein>
<comment type="caution">
    <text evidence="1">The sequence shown here is derived from an EMBL/GenBank/DDBJ whole genome shotgun (WGS) entry which is preliminary data.</text>
</comment>
<dbReference type="EMBL" id="QUTD01011218">
    <property type="protein sequence ID" value="RHY40290.1"/>
    <property type="molecule type" value="Genomic_DNA"/>
</dbReference>